<feature type="region of interest" description="Disordered" evidence="1">
    <location>
        <begin position="830"/>
        <end position="881"/>
    </location>
</feature>
<gene>
    <name evidence="2" type="ORF">PCL_01968</name>
</gene>
<feature type="compositionally biased region" description="Low complexity" evidence="1">
    <location>
        <begin position="468"/>
        <end position="480"/>
    </location>
</feature>
<organism evidence="2 3">
    <name type="scientific">Purpureocillium lilacinum</name>
    <name type="common">Paecilomyces lilacinus</name>
    <dbReference type="NCBI Taxonomy" id="33203"/>
    <lineage>
        <taxon>Eukaryota</taxon>
        <taxon>Fungi</taxon>
        <taxon>Dikarya</taxon>
        <taxon>Ascomycota</taxon>
        <taxon>Pezizomycotina</taxon>
        <taxon>Sordariomycetes</taxon>
        <taxon>Hypocreomycetidae</taxon>
        <taxon>Hypocreales</taxon>
        <taxon>Ophiocordycipitaceae</taxon>
        <taxon>Purpureocillium</taxon>
    </lineage>
</organism>
<protein>
    <submittedName>
        <fullName evidence="2">Uncharacterized protein</fullName>
    </submittedName>
</protein>
<proteinExistence type="predicted"/>
<feature type="region of interest" description="Disordered" evidence="1">
    <location>
        <begin position="672"/>
        <end position="788"/>
    </location>
</feature>
<feature type="compositionally biased region" description="Basic and acidic residues" evidence="1">
    <location>
        <begin position="746"/>
        <end position="759"/>
    </location>
</feature>
<dbReference type="AlphaFoldDB" id="A0A2U3E115"/>
<feature type="compositionally biased region" description="Low complexity" evidence="1">
    <location>
        <begin position="686"/>
        <end position="699"/>
    </location>
</feature>
<feature type="compositionally biased region" description="Low complexity" evidence="1">
    <location>
        <begin position="730"/>
        <end position="745"/>
    </location>
</feature>
<dbReference type="EMBL" id="LCWV01000015">
    <property type="protein sequence ID" value="PWI68199.1"/>
    <property type="molecule type" value="Genomic_DNA"/>
</dbReference>
<name>A0A2U3E115_PURLI</name>
<dbReference type="Proteomes" id="UP000245956">
    <property type="component" value="Unassembled WGS sequence"/>
</dbReference>
<feature type="compositionally biased region" description="Basic and acidic residues" evidence="1">
    <location>
        <begin position="219"/>
        <end position="237"/>
    </location>
</feature>
<feature type="compositionally biased region" description="Polar residues" evidence="1">
    <location>
        <begin position="445"/>
        <end position="466"/>
    </location>
</feature>
<accession>A0A2U3E115</accession>
<sequence>MPLAAMAVVVVEVGGASHRQGRYGEQKAGAGGCDKIVAVPTKSTAQLDADVHDERHSVAQRAEQSIKSRNSARDIQKIQSIQASSKSSTLYQAVHGRLDIPPARHASRTPQFVGRVRPCLHGHRYPHSSPPHGPGRGRTALILCTLALFLSGYAIQQRTLRDLRAAIRPRETRPSPKAHLPDRFRTTTTELEDGTVVLVESDADKEAEEVEQLVATAHMPEDEKASHEVKSDNAQEKQRHRQRHRQQQQQPASRKENAGPVSERQRSIIAQLQADVAAKSWGVEHPDPLKKSKVPITRAERRRLIKEEIQRLAQSEQRVYYQRRLCGREGCPAPSHPASALTATTRPCTDLTAIRLACCSHRTHHLHGGGPLPFQFVTHVDPFRTLTVNHPLLRCNTCCRSDSDAGPGTGTRSGTHEGSMGGGRQRGGVPHPQPVSPAPVWAARNSHSSDTPDIQTSRGRNASRNCRTPRIPATATTAHPTKPDHLAQHNSHPSIIHGPSNAPPRLRPRRLIKHGAVSIPSPSSSRAAPPTCPVRTSFMPMYYTRLRAPVPKHDSHLPSFLRSCSRLVPRSRGVSQLPGTPSLKFAHSSVIHTYCNAQRTQLATGGTNSCFDHGVGTAVTAAAATPPSPPISHSAVCRSWPVSVSVPVPVPVPGRCFGLFHYDVRPSSHHGARVRHQAPGTGLGPTNSTASKNTTTTVTFRQEPQSPRAHSRLANYRPQQAAPALRNKGAAAAAAVATTTTTTTTSKDRWAADKPQGKYERRHPVKPVSNTTPRGRSPASLLATSPQGRQARRVRCYYKCARSAFPRGSAPPADMGAWDRGRGLISLVPAGTGNFQGPGRAPSPPTGRTTERRLHRALASSHRGLRKAHYISPAAKPPDLQ</sequence>
<feature type="region of interest" description="Disordered" evidence="1">
    <location>
        <begin position="217"/>
        <end position="265"/>
    </location>
</feature>
<comment type="caution">
    <text evidence="2">The sequence shown here is derived from an EMBL/GenBank/DDBJ whole genome shotgun (WGS) entry which is preliminary data.</text>
</comment>
<feature type="region of interest" description="Disordered" evidence="1">
    <location>
        <begin position="166"/>
        <end position="194"/>
    </location>
</feature>
<evidence type="ECO:0000313" key="3">
    <source>
        <dbReference type="Proteomes" id="UP000245956"/>
    </source>
</evidence>
<feature type="compositionally biased region" description="Basic and acidic residues" evidence="1">
    <location>
        <begin position="166"/>
        <end position="185"/>
    </location>
</feature>
<feature type="region of interest" description="Disordered" evidence="1">
    <location>
        <begin position="402"/>
        <end position="504"/>
    </location>
</feature>
<evidence type="ECO:0000256" key="1">
    <source>
        <dbReference type="SAM" id="MobiDB-lite"/>
    </source>
</evidence>
<evidence type="ECO:0000313" key="2">
    <source>
        <dbReference type="EMBL" id="PWI68199.1"/>
    </source>
</evidence>
<reference evidence="2 3" key="1">
    <citation type="journal article" date="2016" name="Front. Microbiol.">
        <title>Genome and transcriptome sequences reveal the specific parasitism of the nematophagous Purpureocillium lilacinum 36-1.</title>
        <authorList>
            <person name="Xie J."/>
            <person name="Li S."/>
            <person name="Mo C."/>
            <person name="Xiao X."/>
            <person name="Peng D."/>
            <person name="Wang G."/>
            <person name="Xiao Y."/>
        </authorList>
    </citation>
    <scope>NUCLEOTIDE SEQUENCE [LARGE SCALE GENOMIC DNA]</scope>
    <source>
        <strain evidence="2 3">36-1</strain>
    </source>
</reference>